<accession>B8C866</accession>
<dbReference type="HOGENOM" id="CLU_392586_0_0_1"/>
<dbReference type="RefSeq" id="XP_002292256.1">
    <property type="nucleotide sequence ID" value="XM_002292220.1"/>
</dbReference>
<organism evidence="2 3">
    <name type="scientific">Thalassiosira pseudonana</name>
    <name type="common">Marine diatom</name>
    <name type="synonym">Cyclotella nana</name>
    <dbReference type="NCBI Taxonomy" id="35128"/>
    <lineage>
        <taxon>Eukaryota</taxon>
        <taxon>Sar</taxon>
        <taxon>Stramenopiles</taxon>
        <taxon>Ochrophyta</taxon>
        <taxon>Bacillariophyta</taxon>
        <taxon>Coscinodiscophyceae</taxon>
        <taxon>Thalassiosirophycidae</taxon>
        <taxon>Thalassiosirales</taxon>
        <taxon>Thalassiosiraceae</taxon>
        <taxon>Thalassiosira</taxon>
    </lineage>
</organism>
<dbReference type="PaxDb" id="35128-Thaps8022"/>
<protein>
    <submittedName>
        <fullName evidence="2">Uncharacterized protein</fullName>
    </submittedName>
</protein>
<sequence length="717" mass="78720">MDSNEESPLVAGDVWPGNDDAMVHHTNAHDVDDDGFSFSSIRDEFGPTTFEAAASLSSLASVPFEPTTLAAAASLSSLASVPSLFRQHQDTIDTAFPTAPSCAALSLHTIVNNNTNEAMAPPQLSYRAEMERASFSFGKVLPAMQQSIPMTLQQMQQQQHGVHVHQQLQQLCSQRQQLQQQINQLQQSVTSDPLFCNPLMILPSLPLTPPATIHQQFIAGGEQPLTSSSCRPNALVVSSDNDTAQYEPKEVYTNATSLALPTDSDILDPIQNFLRSVCIEIFAATEDHVKSPGKGSRPSAVGQVGFRCVYCKDISRNEIANQAISFPTRRGSVYEGVRNFQRIHIECCPLIPEKVMAEYSEMEEKAKSFQKKPLKAVKAYFAQAAAEVGLVDGEKGMEFGPRPVRTPSKELMDIINAANDPDTSPSFWHEKLASYGRNASTSMGKFERVATPLTREVILNARRVGTPLVYPQDFATIPDSLYLLFHQVVPCQLTAATIKRRGLTPEQCKVNSGMCCKYCAFKGERSGRGMYFPIELDALADSSFSQTLSMHLMSCVNTPDAVKYALKELKNLASDHKIVAKRNSKKKFMEKIWKRMCEHYGKGNTKLANALPAATVGIAVMKPTDVDNDCMPKNASAAYVKKSKKQFKRHSAPALPGITASPVAAFNHVDAMRRSSEVMSEQESNPHGTVPSSGYDAGILMREPVMCFSPDFLHDKL</sequence>
<feature type="compositionally biased region" description="Polar residues" evidence="1">
    <location>
        <begin position="677"/>
        <end position="692"/>
    </location>
</feature>
<dbReference type="GeneID" id="7448053"/>
<dbReference type="AlphaFoldDB" id="B8C866"/>
<dbReference type="InParanoid" id="B8C866"/>
<dbReference type="KEGG" id="tps:THAPSDRAFT_8022"/>
<dbReference type="EMBL" id="CM000645">
    <property type="protein sequence ID" value="EED90231.1"/>
    <property type="molecule type" value="Genomic_DNA"/>
</dbReference>
<evidence type="ECO:0000313" key="2">
    <source>
        <dbReference type="EMBL" id="EED90231.1"/>
    </source>
</evidence>
<dbReference type="eggNOG" id="ENOG502T6GG">
    <property type="taxonomic scope" value="Eukaryota"/>
</dbReference>
<dbReference type="OMA" id="WHEKLAS"/>
<dbReference type="Proteomes" id="UP000001449">
    <property type="component" value="Chromosome 9"/>
</dbReference>
<keyword evidence="3" id="KW-1185">Reference proteome</keyword>
<evidence type="ECO:0000256" key="1">
    <source>
        <dbReference type="SAM" id="MobiDB-lite"/>
    </source>
</evidence>
<gene>
    <name evidence="2" type="ORF">THAPSDRAFT_8022</name>
</gene>
<reference evidence="2 3" key="2">
    <citation type="journal article" date="2008" name="Nature">
        <title>The Phaeodactylum genome reveals the evolutionary history of diatom genomes.</title>
        <authorList>
            <person name="Bowler C."/>
            <person name="Allen A.E."/>
            <person name="Badger J.H."/>
            <person name="Grimwood J."/>
            <person name="Jabbari K."/>
            <person name="Kuo A."/>
            <person name="Maheswari U."/>
            <person name="Martens C."/>
            <person name="Maumus F."/>
            <person name="Otillar R.P."/>
            <person name="Rayko E."/>
            <person name="Salamov A."/>
            <person name="Vandepoele K."/>
            <person name="Beszteri B."/>
            <person name="Gruber A."/>
            <person name="Heijde M."/>
            <person name="Katinka M."/>
            <person name="Mock T."/>
            <person name="Valentin K."/>
            <person name="Verret F."/>
            <person name="Berges J.A."/>
            <person name="Brownlee C."/>
            <person name="Cadoret J.P."/>
            <person name="Chiovitti A."/>
            <person name="Choi C.J."/>
            <person name="Coesel S."/>
            <person name="De Martino A."/>
            <person name="Detter J.C."/>
            <person name="Durkin C."/>
            <person name="Falciatore A."/>
            <person name="Fournet J."/>
            <person name="Haruta M."/>
            <person name="Huysman M.J."/>
            <person name="Jenkins B.D."/>
            <person name="Jiroutova K."/>
            <person name="Jorgensen R.E."/>
            <person name="Joubert Y."/>
            <person name="Kaplan A."/>
            <person name="Kroger N."/>
            <person name="Kroth P.G."/>
            <person name="La Roche J."/>
            <person name="Lindquist E."/>
            <person name="Lommer M."/>
            <person name="Martin-Jezequel V."/>
            <person name="Lopez P.J."/>
            <person name="Lucas S."/>
            <person name="Mangogna M."/>
            <person name="McGinnis K."/>
            <person name="Medlin L.K."/>
            <person name="Montsant A."/>
            <person name="Oudot-Le Secq M.P."/>
            <person name="Napoli C."/>
            <person name="Obornik M."/>
            <person name="Parker M.S."/>
            <person name="Petit J.L."/>
            <person name="Porcel B.M."/>
            <person name="Poulsen N."/>
            <person name="Robison M."/>
            <person name="Rychlewski L."/>
            <person name="Rynearson T.A."/>
            <person name="Schmutz J."/>
            <person name="Shapiro H."/>
            <person name="Siaut M."/>
            <person name="Stanley M."/>
            <person name="Sussman M.R."/>
            <person name="Taylor A.R."/>
            <person name="Vardi A."/>
            <person name="von Dassow P."/>
            <person name="Vyverman W."/>
            <person name="Willis A."/>
            <person name="Wyrwicz L.S."/>
            <person name="Rokhsar D.S."/>
            <person name="Weissenbach J."/>
            <person name="Armbrust E.V."/>
            <person name="Green B.R."/>
            <person name="Van de Peer Y."/>
            <person name="Grigoriev I.V."/>
        </authorList>
    </citation>
    <scope>NUCLEOTIDE SEQUENCE [LARGE SCALE GENOMIC DNA]</scope>
    <source>
        <strain evidence="2 3">CCMP1335</strain>
    </source>
</reference>
<reference evidence="2 3" key="1">
    <citation type="journal article" date="2004" name="Science">
        <title>The genome of the diatom Thalassiosira pseudonana: ecology, evolution, and metabolism.</title>
        <authorList>
            <person name="Armbrust E.V."/>
            <person name="Berges J.A."/>
            <person name="Bowler C."/>
            <person name="Green B.R."/>
            <person name="Martinez D."/>
            <person name="Putnam N.H."/>
            <person name="Zhou S."/>
            <person name="Allen A.E."/>
            <person name="Apt K.E."/>
            <person name="Bechner M."/>
            <person name="Brzezinski M.A."/>
            <person name="Chaal B.K."/>
            <person name="Chiovitti A."/>
            <person name="Davis A.K."/>
            <person name="Demarest M.S."/>
            <person name="Detter J.C."/>
            <person name="Glavina T."/>
            <person name="Goodstein D."/>
            <person name="Hadi M.Z."/>
            <person name="Hellsten U."/>
            <person name="Hildebrand M."/>
            <person name="Jenkins B.D."/>
            <person name="Jurka J."/>
            <person name="Kapitonov V.V."/>
            <person name="Kroger N."/>
            <person name="Lau W.W."/>
            <person name="Lane T.W."/>
            <person name="Larimer F.W."/>
            <person name="Lippmeier J.C."/>
            <person name="Lucas S."/>
            <person name="Medina M."/>
            <person name="Montsant A."/>
            <person name="Obornik M."/>
            <person name="Parker M.S."/>
            <person name="Palenik B."/>
            <person name="Pazour G.J."/>
            <person name="Richardson P.M."/>
            <person name="Rynearson T.A."/>
            <person name="Saito M.A."/>
            <person name="Schwartz D.C."/>
            <person name="Thamatrakoln K."/>
            <person name="Valentin K."/>
            <person name="Vardi A."/>
            <person name="Wilkerson F.P."/>
            <person name="Rokhsar D.S."/>
        </authorList>
    </citation>
    <scope>NUCLEOTIDE SEQUENCE [LARGE SCALE GENOMIC DNA]</scope>
    <source>
        <strain evidence="2 3">CCMP1335</strain>
    </source>
</reference>
<feature type="region of interest" description="Disordered" evidence="1">
    <location>
        <begin position="674"/>
        <end position="695"/>
    </location>
</feature>
<evidence type="ECO:0000313" key="3">
    <source>
        <dbReference type="Proteomes" id="UP000001449"/>
    </source>
</evidence>
<proteinExistence type="predicted"/>
<name>B8C866_THAPS</name>